<evidence type="ECO:0000259" key="6">
    <source>
        <dbReference type="Pfam" id="PF14759"/>
    </source>
</evidence>
<evidence type="ECO:0000313" key="8">
    <source>
        <dbReference type="Proteomes" id="UP000316612"/>
    </source>
</evidence>
<dbReference type="Proteomes" id="UP000316612">
    <property type="component" value="Unassembled WGS sequence"/>
</dbReference>
<organism evidence="7 8">
    <name type="scientific">Glutamicibacter uratoxydans</name>
    <name type="common">Arthrobacter uratoxydans</name>
    <dbReference type="NCBI Taxonomy" id="43667"/>
    <lineage>
        <taxon>Bacteria</taxon>
        <taxon>Bacillati</taxon>
        <taxon>Actinomycetota</taxon>
        <taxon>Actinomycetes</taxon>
        <taxon>Micrococcales</taxon>
        <taxon>Micrococcaceae</taxon>
        <taxon>Glutamicibacter</taxon>
    </lineage>
</organism>
<gene>
    <name evidence="7" type="primary">hcaD</name>
    <name evidence="7" type="ORF">AUR04nite_09670</name>
</gene>
<keyword evidence="2" id="KW-0285">Flavoprotein</keyword>
<dbReference type="Pfam" id="PF07992">
    <property type="entry name" value="Pyr_redox_2"/>
    <property type="match status" value="1"/>
</dbReference>
<dbReference type="InterPro" id="IPR050446">
    <property type="entry name" value="FAD-oxidoreductase/Apoptosis"/>
</dbReference>
<dbReference type="SUPFAM" id="SSF55424">
    <property type="entry name" value="FAD/NAD-linked reductases, dimerisation (C-terminal) domain"/>
    <property type="match status" value="1"/>
</dbReference>
<dbReference type="GO" id="GO:0016651">
    <property type="term" value="F:oxidoreductase activity, acting on NAD(P)H"/>
    <property type="evidence" value="ECO:0007669"/>
    <property type="project" value="TreeGrafter"/>
</dbReference>
<proteinExistence type="predicted"/>
<dbReference type="EMBL" id="BJNY01000005">
    <property type="protein sequence ID" value="GED05435.1"/>
    <property type="molecule type" value="Genomic_DNA"/>
</dbReference>
<dbReference type="PANTHER" id="PTHR43557">
    <property type="entry name" value="APOPTOSIS-INDUCING FACTOR 1"/>
    <property type="match status" value="1"/>
</dbReference>
<sequence>MEDRIVIIGAGHAGVQLAASLREAGHRGPLTLISQESALPYQRPPLSKDFVAAYADAEPLALRPEDFYRGVDLVSGARAESIDRAARVIRLDDGTLLGYDRLVFATGARNRPLPCEGGELQGVLGLRTLQDAQSLQRRLNEARRVVVIGAGFIGLEFAAAARARGLEVTVLEFAQRPLGRAASEPLSSWFLQAHSDNGIDLRCGEGVRRIRQTGSGLEVDSAAGSYPADLVVYGIGVQPNSDLAEDCGLACENGILVDEALQTSDPRIFAIGDCASFPLAGKRVRLESVQNANDQARTLAHTLTGVPQAYAELPWFWSAQGEHRLQIAGLSTTGDEPVILGAPQTGKFSIALFREGMLVAVESVNKPADHIAARKLLGSGAPVTAAMVQASASLKDLLRNSPIPA</sequence>
<dbReference type="RefSeq" id="WP_141362513.1">
    <property type="nucleotide sequence ID" value="NZ_BAAAJL010000008.1"/>
</dbReference>
<dbReference type="PANTHER" id="PTHR43557:SF2">
    <property type="entry name" value="RIESKE DOMAIN-CONTAINING PROTEIN-RELATED"/>
    <property type="match status" value="1"/>
</dbReference>
<name>A0A4Y4DP50_GLUUR</name>
<evidence type="ECO:0000313" key="7">
    <source>
        <dbReference type="EMBL" id="GED05435.1"/>
    </source>
</evidence>
<dbReference type="InterPro" id="IPR016156">
    <property type="entry name" value="FAD/NAD-linked_Rdtase_dimer_sf"/>
</dbReference>
<comment type="cofactor">
    <cofactor evidence="1">
        <name>FAD</name>
        <dbReference type="ChEBI" id="CHEBI:57692"/>
    </cofactor>
</comment>
<dbReference type="AlphaFoldDB" id="A0A4Y4DP50"/>
<dbReference type="OrthoDB" id="1145at2"/>
<dbReference type="Gene3D" id="3.50.50.60">
    <property type="entry name" value="FAD/NAD(P)-binding domain"/>
    <property type="match status" value="2"/>
</dbReference>
<dbReference type="InterPro" id="IPR023753">
    <property type="entry name" value="FAD/NAD-binding_dom"/>
</dbReference>
<evidence type="ECO:0000256" key="2">
    <source>
        <dbReference type="ARBA" id="ARBA00022630"/>
    </source>
</evidence>
<reference evidence="7 8" key="1">
    <citation type="submission" date="2019-06" db="EMBL/GenBank/DDBJ databases">
        <title>Whole genome shotgun sequence of Glutamicibacter uratoxydans NBRC 15515.</title>
        <authorList>
            <person name="Hosoyama A."/>
            <person name="Uohara A."/>
            <person name="Ohji S."/>
            <person name="Ichikawa N."/>
        </authorList>
    </citation>
    <scope>NUCLEOTIDE SEQUENCE [LARGE SCALE GENOMIC DNA]</scope>
    <source>
        <strain evidence="7 8">NBRC 15515</strain>
    </source>
</reference>
<accession>A0A4Y4DP50</accession>
<dbReference type="InterPro" id="IPR036188">
    <property type="entry name" value="FAD/NAD-bd_sf"/>
</dbReference>
<evidence type="ECO:0000256" key="1">
    <source>
        <dbReference type="ARBA" id="ARBA00001974"/>
    </source>
</evidence>
<keyword evidence="4" id="KW-0560">Oxidoreductase</keyword>
<keyword evidence="3" id="KW-0274">FAD</keyword>
<evidence type="ECO:0000256" key="4">
    <source>
        <dbReference type="ARBA" id="ARBA00023002"/>
    </source>
</evidence>
<dbReference type="GO" id="GO:0005737">
    <property type="term" value="C:cytoplasm"/>
    <property type="evidence" value="ECO:0007669"/>
    <property type="project" value="TreeGrafter"/>
</dbReference>
<dbReference type="Pfam" id="PF14759">
    <property type="entry name" value="Reductase_C"/>
    <property type="match status" value="1"/>
</dbReference>
<evidence type="ECO:0000259" key="5">
    <source>
        <dbReference type="Pfam" id="PF07992"/>
    </source>
</evidence>
<dbReference type="PRINTS" id="PR00411">
    <property type="entry name" value="PNDRDTASEI"/>
</dbReference>
<evidence type="ECO:0000256" key="3">
    <source>
        <dbReference type="ARBA" id="ARBA00022827"/>
    </source>
</evidence>
<comment type="caution">
    <text evidence="7">The sequence shown here is derived from an EMBL/GenBank/DDBJ whole genome shotgun (WGS) entry which is preliminary data.</text>
</comment>
<dbReference type="Gene3D" id="3.30.390.30">
    <property type="match status" value="1"/>
</dbReference>
<feature type="domain" description="Reductase C-terminal" evidence="6">
    <location>
        <begin position="315"/>
        <end position="398"/>
    </location>
</feature>
<dbReference type="SUPFAM" id="SSF51905">
    <property type="entry name" value="FAD/NAD(P)-binding domain"/>
    <property type="match status" value="1"/>
</dbReference>
<keyword evidence="8" id="KW-1185">Reference proteome</keyword>
<dbReference type="InterPro" id="IPR028202">
    <property type="entry name" value="Reductase_C"/>
</dbReference>
<protein>
    <submittedName>
        <fullName evidence="7">Pyridine nucleotide-disulfide oxidoreductase</fullName>
    </submittedName>
</protein>
<dbReference type="PRINTS" id="PR00368">
    <property type="entry name" value="FADPNR"/>
</dbReference>
<feature type="domain" description="FAD/NAD(P)-binding" evidence="5">
    <location>
        <begin position="4"/>
        <end position="296"/>
    </location>
</feature>